<dbReference type="AlphaFoldDB" id="A0AAD9FB14"/>
<feature type="compositionally biased region" description="Polar residues" evidence="1">
    <location>
        <begin position="35"/>
        <end position="51"/>
    </location>
</feature>
<protein>
    <submittedName>
        <fullName evidence="2">VWFA and cache domain containing protein 1</fullName>
    </submittedName>
</protein>
<dbReference type="Proteomes" id="UP001228049">
    <property type="component" value="Unassembled WGS sequence"/>
</dbReference>
<reference evidence="2" key="1">
    <citation type="submission" date="2023-04" db="EMBL/GenBank/DDBJ databases">
        <title>Chromosome-level genome of Chaenocephalus aceratus.</title>
        <authorList>
            <person name="Park H."/>
        </authorList>
    </citation>
    <scope>NUCLEOTIDE SEQUENCE</scope>
    <source>
        <strain evidence="2">DE</strain>
        <tissue evidence="2">Muscle</tissue>
    </source>
</reference>
<gene>
    <name evidence="2" type="ORF">KUDE01_021303</name>
</gene>
<feature type="non-terminal residue" evidence="2">
    <location>
        <position position="51"/>
    </location>
</feature>
<proteinExistence type="predicted"/>
<keyword evidence="3" id="KW-1185">Reference proteome</keyword>
<organism evidence="2 3">
    <name type="scientific">Dissostichus eleginoides</name>
    <name type="common">Patagonian toothfish</name>
    <name type="synonym">Dissostichus amissus</name>
    <dbReference type="NCBI Taxonomy" id="100907"/>
    <lineage>
        <taxon>Eukaryota</taxon>
        <taxon>Metazoa</taxon>
        <taxon>Chordata</taxon>
        <taxon>Craniata</taxon>
        <taxon>Vertebrata</taxon>
        <taxon>Euteleostomi</taxon>
        <taxon>Actinopterygii</taxon>
        <taxon>Neopterygii</taxon>
        <taxon>Teleostei</taxon>
        <taxon>Neoteleostei</taxon>
        <taxon>Acanthomorphata</taxon>
        <taxon>Eupercaria</taxon>
        <taxon>Perciformes</taxon>
        <taxon>Notothenioidei</taxon>
        <taxon>Nototheniidae</taxon>
        <taxon>Dissostichus</taxon>
    </lineage>
</organism>
<comment type="caution">
    <text evidence="2">The sequence shown here is derived from an EMBL/GenBank/DDBJ whole genome shotgun (WGS) entry which is preliminary data.</text>
</comment>
<accession>A0AAD9FB14</accession>
<feature type="region of interest" description="Disordered" evidence="1">
    <location>
        <begin position="17"/>
        <end position="51"/>
    </location>
</feature>
<evidence type="ECO:0000256" key="1">
    <source>
        <dbReference type="SAM" id="MobiDB-lite"/>
    </source>
</evidence>
<sequence>DPLMSAQTCCHIPPVQLSAGQHRNKGKSAAVDGTGLTTLDRSRQLGSSSEK</sequence>
<evidence type="ECO:0000313" key="2">
    <source>
        <dbReference type="EMBL" id="KAK1895852.1"/>
    </source>
</evidence>
<name>A0AAD9FB14_DISEL</name>
<feature type="non-terminal residue" evidence="2">
    <location>
        <position position="1"/>
    </location>
</feature>
<evidence type="ECO:0000313" key="3">
    <source>
        <dbReference type="Proteomes" id="UP001228049"/>
    </source>
</evidence>
<dbReference type="EMBL" id="JASDAP010000010">
    <property type="protein sequence ID" value="KAK1895852.1"/>
    <property type="molecule type" value="Genomic_DNA"/>
</dbReference>